<evidence type="ECO:0000259" key="3">
    <source>
        <dbReference type="PROSITE" id="PS50003"/>
    </source>
</evidence>
<evidence type="ECO:0000256" key="2">
    <source>
        <dbReference type="ARBA" id="ARBA00023043"/>
    </source>
</evidence>
<feature type="domain" description="PH" evidence="3">
    <location>
        <begin position="1"/>
        <end position="30"/>
    </location>
</feature>
<organism evidence="4 5">
    <name type="scientific">Protopolystoma xenopodis</name>
    <dbReference type="NCBI Taxonomy" id="117903"/>
    <lineage>
        <taxon>Eukaryota</taxon>
        <taxon>Metazoa</taxon>
        <taxon>Spiralia</taxon>
        <taxon>Lophotrochozoa</taxon>
        <taxon>Platyhelminthes</taxon>
        <taxon>Monogenea</taxon>
        <taxon>Polyopisthocotylea</taxon>
        <taxon>Polystomatidea</taxon>
        <taxon>Polystomatidae</taxon>
        <taxon>Protopolystoma</taxon>
    </lineage>
</organism>
<dbReference type="GO" id="GO:0005096">
    <property type="term" value="F:GTPase activator activity"/>
    <property type="evidence" value="ECO:0007669"/>
    <property type="project" value="TreeGrafter"/>
</dbReference>
<name>A0A448XL97_9PLAT</name>
<gene>
    <name evidence="4" type="ORF">PXEA_LOCUS32702</name>
</gene>
<dbReference type="PANTHER" id="PTHR45819">
    <property type="entry name" value="CENTAURIN-GAMMA-1A"/>
    <property type="match status" value="1"/>
</dbReference>
<dbReference type="GO" id="GO:0003924">
    <property type="term" value="F:GTPase activity"/>
    <property type="evidence" value="ECO:0007669"/>
    <property type="project" value="TreeGrafter"/>
</dbReference>
<keyword evidence="1" id="KW-0863">Zinc-finger</keyword>
<reference evidence="4" key="1">
    <citation type="submission" date="2018-11" db="EMBL/GenBank/DDBJ databases">
        <authorList>
            <consortium name="Pathogen Informatics"/>
        </authorList>
    </citation>
    <scope>NUCLEOTIDE SEQUENCE</scope>
</reference>
<dbReference type="Proteomes" id="UP000784294">
    <property type="component" value="Unassembled WGS sequence"/>
</dbReference>
<dbReference type="PROSITE" id="PS50003">
    <property type="entry name" value="PH_DOMAIN"/>
    <property type="match status" value="1"/>
</dbReference>
<keyword evidence="1" id="KW-0862">Zinc</keyword>
<evidence type="ECO:0000256" key="1">
    <source>
        <dbReference type="ARBA" id="ARBA00022771"/>
    </source>
</evidence>
<dbReference type="GO" id="GO:0008270">
    <property type="term" value="F:zinc ion binding"/>
    <property type="evidence" value="ECO:0007669"/>
    <property type="project" value="UniProtKB-KW"/>
</dbReference>
<accession>A0A448XL97</accession>
<dbReference type="PANTHER" id="PTHR45819:SF5">
    <property type="entry name" value="CENTAURIN-GAMMA-1A"/>
    <property type="match status" value="1"/>
</dbReference>
<dbReference type="SUPFAM" id="SSF50729">
    <property type="entry name" value="PH domain-like"/>
    <property type="match status" value="1"/>
</dbReference>
<dbReference type="AlphaFoldDB" id="A0A448XL97"/>
<keyword evidence="1" id="KW-0479">Metal-binding</keyword>
<dbReference type="Gene3D" id="2.30.29.30">
    <property type="entry name" value="Pleckstrin-homology domain (PH domain)/Phosphotyrosine-binding domain (PTB)"/>
    <property type="match status" value="1"/>
</dbReference>
<keyword evidence="5" id="KW-1185">Reference proteome</keyword>
<sequence>MISMDRQWHFEAPSVEERDDWVMHIERAIMTRLQLNESNKRSSSGISSSSGMLSTASGQLIGSLASVGSTSGLCGGVSGLGLGGAACGIGSSSGLGHDPAGGRYCSALPGGDSDSLCGGGGVGSEERVVTTIRSIAGNDVCADCGAPG</sequence>
<protein>
    <recommendedName>
        <fullName evidence="3">PH domain-containing protein</fullName>
    </recommendedName>
</protein>
<dbReference type="InterPro" id="IPR011993">
    <property type="entry name" value="PH-like_dom_sf"/>
</dbReference>
<proteinExistence type="predicted"/>
<evidence type="ECO:0000313" key="4">
    <source>
        <dbReference type="EMBL" id="VEL39262.1"/>
    </source>
</evidence>
<comment type="caution">
    <text evidence="4">The sequence shown here is derived from an EMBL/GenBank/DDBJ whole genome shotgun (WGS) entry which is preliminary data.</text>
</comment>
<dbReference type="InterPro" id="IPR001849">
    <property type="entry name" value="PH_domain"/>
</dbReference>
<dbReference type="EMBL" id="CAAALY010260643">
    <property type="protein sequence ID" value="VEL39262.1"/>
    <property type="molecule type" value="Genomic_DNA"/>
</dbReference>
<keyword evidence="2" id="KW-0040">ANK repeat</keyword>
<dbReference type="InterPro" id="IPR051282">
    <property type="entry name" value="Arf-GAP_GTPase_ANK_PH"/>
</dbReference>
<evidence type="ECO:0000313" key="5">
    <source>
        <dbReference type="Proteomes" id="UP000784294"/>
    </source>
</evidence>